<evidence type="ECO:0000256" key="9">
    <source>
        <dbReference type="ARBA" id="ARBA00023136"/>
    </source>
</evidence>
<dbReference type="Pfam" id="PF13733">
    <property type="entry name" value="Glyco_transf_7N"/>
    <property type="match status" value="1"/>
</dbReference>
<proteinExistence type="inferred from homology"/>
<dbReference type="InterPro" id="IPR003859">
    <property type="entry name" value="Galactosyl_T"/>
</dbReference>
<organism evidence="15 16">
    <name type="scientific">Dimorphilus gyrociliatus</name>
    <dbReference type="NCBI Taxonomy" id="2664684"/>
    <lineage>
        <taxon>Eukaryota</taxon>
        <taxon>Metazoa</taxon>
        <taxon>Spiralia</taxon>
        <taxon>Lophotrochozoa</taxon>
        <taxon>Annelida</taxon>
        <taxon>Polychaeta</taxon>
        <taxon>Polychaeta incertae sedis</taxon>
        <taxon>Dinophilidae</taxon>
        <taxon>Dimorphilus</taxon>
    </lineage>
</organism>
<evidence type="ECO:0000256" key="2">
    <source>
        <dbReference type="ARBA" id="ARBA00004922"/>
    </source>
</evidence>
<dbReference type="CDD" id="cd00899">
    <property type="entry name" value="b4GalT"/>
    <property type="match status" value="1"/>
</dbReference>
<comment type="function">
    <text evidence="11">Catalyses the transfer of galactose onto proteins or lipids.</text>
</comment>
<dbReference type="Pfam" id="PF02709">
    <property type="entry name" value="Glyco_transf_7C"/>
    <property type="match status" value="1"/>
</dbReference>
<dbReference type="InterPro" id="IPR029044">
    <property type="entry name" value="Nucleotide-diphossugar_trans"/>
</dbReference>
<evidence type="ECO:0000256" key="11">
    <source>
        <dbReference type="RuleBase" id="RU368121"/>
    </source>
</evidence>
<dbReference type="InterPro" id="IPR027995">
    <property type="entry name" value="Galactosyl_T_N"/>
</dbReference>
<gene>
    <name evidence="15" type="ORF">DGYR_LOCUS4145</name>
</gene>
<evidence type="ECO:0000259" key="13">
    <source>
        <dbReference type="Pfam" id="PF02709"/>
    </source>
</evidence>
<evidence type="ECO:0000256" key="8">
    <source>
        <dbReference type="ARBA" id="ARBA00022989"/>
    </source>
</evidence>
<feature type="region of interest" description="Disordered" evidence="12">
    <location>
        <begin position="309"/>
        <end position="328"/>
    </location>
</feature>
<evidence type="ECO:0000256" key="12">
    <source>
        <dbReference type="SAM" id="MobiDB-lite"/>
    </source>
</evidence>
<evidence type="ECO:0000256" key="7">
    <source>
        <dbReference type="ARBA" id="ARBA00022968"/>
    </source>
</evidence>
<sequence length="328" mass="38605">MENLCEIDYINKKMAKELDKIYSVVSNVFKNDVSSGESLCPCMPSLKGRLAIDTTPKYWSDIRKEDFSIHLKNGHFWQTQCRARQHLAIIIPFRDRESHLKIFLNHIHPILQRQLHNYGIYVVEQANNDEFNRGALINIGYLEAIKDHSDYSCVIFHDVDMLPEDDRNLYNCLDHPKHLTVLINKSNYRLYYRTYFGGAGAIKSDVFEEINGMSNSFYGWGGEDDDLYNRLKSHGYKILRSSKVSRYTMLNHTEADAAPSRFNLLRMGTRRSKYDGLNSLRYKLLSTKRDKLYTKFRVTFKKSNIRRTIRYKRKSQKKNKPQKAKTFK</sequence>
<comment type="caution">
    <text evidence="15">The sequence shown here is derived from an EMBL/GenBank/DDBJ whole genome shotgun (WGS) entry which is preliminary data.</text>
</comment>
<keyword evidence="9" id="KW-0472">Membrane</keyword>
<evidence type="ECO:0000256" key="4">
    <source>
        <dbReference type="ARBA" id="ARBA00022676"/>
    </source>
</evidence>
<dbReference type="GO" id="GO:0005794">
    <property type="term" value="C:Golgi apparatus"/>
    <property type="evidence" value="ECO:0007669"/>
    <property type="project" value="TreeGrafter"/>
</dbReference>
<dbReference type="UniPathway" id="UPA00378"/>
<dbReference type="PANTHER" id="PTHR19300:SF57">
    <property type="entry name" value="BETA-1,4-N-ACETYLGALACTOSAMINYLTRANSFERASE"/>
    <property type="match status" value="1"/>
</dbReference>
<accession>A0A7I8VI93</accession>
<keyword evidence="6" id="KW-0812">Transmembrane</keyword>
<dbReference type="GO" id="GO:0008378">
    <property type="term" value="F:galactosyltransferase activity"/>
    <property type="evidence" value="ECO:0007669"/>
    <property type="project" value="TreeGrafter"/>
</dbReference>
<keyword evidence="16" id="KW-1185">Reference proteome</keyword>
<dbReference type="Proteomes" id="UP000549394">
    <property type="component" value="Unassembled WGS sequence"/>
</dbReference>
<evidence type="ECO:0000259" key="14">
    <source>
        <dbReference type="Pfam" id="PF13733"/>
    </source>
</evidence>
<evidence type="ECO:0000256" key="5">
    <source>
        <dbReference type="ARBA" id="ARBA00022679"/>
    </source>
</evidence>
<dbReference type="PRINTS" id="PR02050">
    <property type="entry name" value="B14GALTRFASE"/>
</dbReference>
<evidence type="ECO:0000256" key="3">
    <source>
        <dbReference type="ARBA" id="ARBA00005735"/>
    </source>
</evidence>
<comment type="similarity">
    <text evidence="3 11">Belongs to the glycosyltransferase 7 family.</text>
</comment>
<keyword evidence="8" id="KW-1133">Transmembrane helix</keyword>
<evidence type="ECO:0000313" key="16">
    <source>
        <dbReference type="Proteomes" id="UP000549394"/>
    </source>
</evidence>
<dbReference type="SUPFAM" id="SSF53448">
    <property type="entry name" value="Nucleotide-diphospho-sugar transferases"/>
    <property type="match status" value="1"/>
</dbReference>
<keyword evidence="7 11" id="KW-0735">Signal-anchor</keyword>
<dbReference type="Gene3D" id="3.90.550.10">
    <property type="entry name" value="Spore Coat Polysaccharide Biosynthesis Protein SpsA, Chain A"/>
    <property type="match status" value="1"/>
</dbReference>
<dbReference type="InterPro" id="IPR027791">
    <property type="entry name" value="Galactosyl_T_C"/>
</dbReference>
<dbReference type="GO" id="GO:0016020">
    <property type="term" value="C:membrane"/>
    <property type="evidence" value="ECO:0007669"/>
    <property type="project" value="UniProtKB-SubCell"/>
</dbReference>
<name>A0A7I8VI93_9ANNE</name>
<evidence type="ECO:0000313" key="15">
    <source>
        <dbReference type="EMBL" id="CAD5115398.1"/>
    </source>
</evidence>
<keyword evidence="4 11" id="KW-0328">Glycosyltransferase</keyword>
<dbReference type="OrthoDB" id="10016069at2759"/>
<dbReference type="AlphaFoldDB" id="A0A7I8VI93"/>
<comment type="pathway">
    <text evidence="2 11">Protein modification; protein glycosylation.</text>
</comment>
<keyword evidence="5 11" id="KW-0808">Transferase</keyword>
<evidence type="ECO:0000256" key="1">
    <source>
        <dbReference type="ARBA" id="ARBA00004606"/>
    </source>
</evidence>
<evidence type="ECO:0000256" key="6">
    <source>
        <dbReference type="ARBA" id="ARBA00022692"/>
    </source>
</evidence>
<feature type="domain" description="Galactosyltransferase C-terminal" evidence="13">
    <location>
        <begin position="177"/>
        <end position="253"/>
    </location>
</feature>
<dbReference type="EMBL" id="CAJFCJ010000006">
    <property type="protein sequence ID" value="CAD5115398.1"/>
    <property type="molecule type" value="Genomic_DNA"/>
</dbReference>
<dbReference type="PANTHER" id="PTHR19300">
    <property type="entry name" value="BETA-1,4-GALACTOSYLTRANSFERASE"/>
    <property type="match status" value="1"/>
</dbReference>
<dbReference type="EC" id="2.4.1.-" evidence="11"/>
<feature type="domain" description="Galactosyltransferase N-terminal" evidence="14">
    <location>
        <begin position="43"/>
        <end position="172"/>
    </location>
</feature>
<reference evidence="15 16" key="1">
    <citation type="submission" date="2020-08" db="EMBL/GenBank/DDBJ databases">
        <authorList>
            <person name="Hejnol A."/>
        </authorList>
    </citation>
    <scope>NUCLEOTIDE SEQUENCE [LARGE SCALE GENOMIC DNA]</scope>
</reference>
<evidence type="ECO:0000256" key="10">
    <source>
        <dbReference type="ARBA" id="ARBA00023180"/>
    </source>
</evidence>
<keyword evidence="10 11" id="KW-0325">Glycoprotein</keyword>
<comment type="subcellular location">
    <subcellularLocation>
        <location evidence="1">Membrane</location>
        <topology evidence="1">Single-pass type II membrane protein</topology>
    </subcellularLocation>
</comment>
<protein>
    <recommendedName>
        <fullName evidence="11">Beta-1,4-galactosyltransferase</fullName>
        <ecNumber evidence="11">2.4.1.-</ecNumber>
    </recommendedName>
</protein>
<dbReference type="GO" id="GO:0005975">
    <property type="term" value="P:carbohydrate metabolic process"/>
    <property type="evidence" value="ECO:0007669"/>
    <property type="project" value="InterPro"/>
</dbReference>